<dbReference type="Gene3D" id="1.20.1250.20">
    <property type="entry name" value="MFS general substrate transporter like domains"/>
    <property type="match status" value="2"/>
</dbReference>
<dbReference type="PANTHER" id="PTHR23522:SF10">
    <property type="entry name" value="3-PHENYLPROPIONIC ACID TRANSPORTER-RELATED"/>
    <property type="match status" value="1"/>
</dbReference>
<dbReference type="STRING" id="1142394.PSMK_28530"/>
<feature type="transmembrane region" description="Helical" evidence="8">
    <location>
        <begin position="322"/>
        <end position="340"/>
    </location>
</feature>
<dbReference type="PANTHER" id="PTHR23522">
    <property type="entry name" value="BLL5896 PROTEIN"/>
    <property type="match status" value="1"/>
</dbReference>
<dbReference type="Proteomes" id="UP000007881">
    <property type="component" value="Chromosome"/>
</dbReference>
<dbReference type="AlphaFoldDB" id="I0IIC4"/>
<protein>
    <submittedName>
        <fullName evidence="10">Putative major facilitator superfamily protein</fullName>
    </submittedName>
</protein>
<evidence type="ECO:0000259" key="9">
    <source>
        <dbReference type="PROSITE" id="PS50850"/>
    </source>
</evidence>
<evidence type="ECO:0000256" key="3">
    <source>
        <dbReference type="ARBA" id="ARBA00022475"/>
    </source>
</evidence>
<evidence type="ECO:0000256" key="7">
    <source>
        <dbReference type="ARBA" id="ARBA00023136"/>
    </source>
</evidence>
<evidence type="ECO:0000256" key="8">
    <source>
        <dbReference type="SAM" id="Phobius"/>
    </source>
</evidence>
<keyword evidence="7 8" id="KW-0472">Membrane</keyword>
<dbReference type="RefSeq" id="WP_014438222.1">
    <property type="nucleotide sequence ID" value="NC_017080.1"/>
</dbReference>
<keyword evidence="3" id="KW-1003">Cell membrane</keyword>
<feature type="transmembrane region" description="Helical" evidence="8">
    <location>
        <begin position="227"/>
        <end position="246"/>
    </location>
</feature>
<feature type="transmembrane region" description="Helical" evidence="8">
    <location>
        <begin position="261"/>
        <end position="280"/>
    </location>
</feature>
<accession>I0IIC4</accession>
<dbReference type="SUPFAM" id="SSF103473">
    <property type="entry name" value="MFS general substrate transporter"/>
    <property type="match status" value="1"/>
</dbReference>
<feature type="transmembrane region" description="Helical" evidence="8">
    <location>
        <begin position="41"/>
        <end position="64"/>
    </location>
</feature>
<dbReference type="InterPro" id="IPR020846">
    <property type="entry name" value="MFS_dom"/>
</dbReference>
<evidence type="ECO:0000313" key="11">
    <source>
        <dbReference type="Proteomes" id="UP000007881"/>
    </source>
</evidence>
<feature type="transmembrane region" description="Helical" evidence="8">
    <location>
        <begin position="138"/>
        <end position="155"/>
    </location>
</feature>
<sequence length="411" mass="42504">MDLSPLRRQYFFTYMVMGSIAPFISVWLREQGLSKPQVGSVMTLTGAAVLVTPVITTAFADAAIATRRIVGGCFALAILALAGLSVAGAAGAPVVLIGVLYGLYALTQAPLPPLQDGLFFRTAGAGAGPGSRYHRTRVFGTVGFIGPSLVLFFWLRETGRTDAALHVGAVAAGLGLLNAFTLPSDRAPAAGAAGAAPAEPAEKPKRRGASLPTVAAARAVARDPVMLAYWAAMWLLAAVSGSYYSFYPLYLTEAVGIGREWVGLISNLGVLVELGFMLAFGRLVGRFGLQAVVLAGVAAVLVRMVLLAAFPTPAVAVGTQAFHGLMVLLLFVTPPVFLNARAQESFRSSIQGLFAMLVFGTGRMTGTFTSGWISEGFGLPAVYAAASAAALLAGVVLLLTPLGGRVEPAAS</sequence>
<organism evidence="10 11">
    <name type="scientific">Phycisphaera mikurensis (strain NBRC 102666 / KCTC 22515 / FYK2301M01)</name>
    <dbReference type="NCBI Taxonomy" id="1142394"/>
    <lineage>
        <taxon>Bacteria</taxon>
        <taxon>Pseudomonadati</taxon>
        <taxon>Planctomycetota</taxon>
        <taxon>Phycisphaerae</taxon>
        <taxon>Phycisphaerales</taxon>
        <taxon>Phycisphaeraceae</taxon>
        <taxon>Phycisphaera</taxon>
    </lineage>
</organism>
<keyword evidence="6 8" id="KW-1133">Transmembrane helix</keyword>
<evidence type="ECO:0000256" key="5">
    <source>
        <dbReference type="ARBA" id="ARBA00022692"/>
    </source>
</evidence>
<evidence type="ECO:0000313" key="10">
    <source>
        <dbReference type="EMBL" id="BAM05012.1"/>
    </source>
</evidence>
<keyword evidence="2" id="KW-0813">Transport</keyword>
<dbReference type="PROSITE" id="PS50850">
    <property type="entry name" value="MFS"/>
    <property type="match status" value="1"/>
</dbReference>
<proteinExistence type="predicted"/>
<keyword evidence="11" id="KW-1185">Reference proteome</keyword>
<dbReference type="OrthoDB" id="9783013at2"/>
<dbReference type="InterPro" id="IPR036259">
    <property type="entry name" value="MFS_trans_sf"/>
</dbReference>
<evidence type="ECO:0000256" key="2">
    <source>
        <dbReference type="ARBA" id="ARBA00022448"/>
    </source>
</evidence>
<name>I0IIC4_PHYMF</name>
<dbReference type="eggNOG" id="COG2814">
    <property type="taxonomic scope" value="Bacteria"/>
</dbReference>
<dbReference type="Pfam" id="PF12832">
    <property type="entry name" value="MFS_1_like"/>
    <property type="match status" value="1"/>
</dbReference>
<feature type="transmembrane region" description="Helical" evidence="8">
    <location>
        <begin position="352"/>
        <end position="373"/>
    </location>
</feature>
<keyword evidence="4" id="KW-0997">Cell inner membrane</keyword>
<dbReference type="GO" id="GO:0022857">
    <property type="term" value="F:transmembrane transporter activity"/>
    <property type="evidence" value="ECO:0007669"/>
    <property type="project" value="InterPro"/>
</dbReference>
<reference evidence="10 11" key="1">
    <citation type="submission" date="2012-02" db="EMBL/GenBank/DDBJ databases">
        <title>Complete genome sequence of Phycisphaera mikurensis NBRC 102666.</title>
        <authorList>
            <person name="Ankai A."/>
            <person name="Hosoyama A."/>
            <person name="Terui Y."/>
            <person name="Sekine M."/>
            <person name="Fukai R."/>
            <person name="Kato Y."/>
            <person name="Nakamura S."/>
            <person name="Yamada-Narita S."/>
            <person name="Kawakoshi A."/>
            <person name="Fukunaga Y."/>
            <person name="Yamazaki S."/>
            <person name="Fujita N."/>
        </authorList>
    </citation>
    <scope>NUCLEOTIDE SEQUENCE [LARGE SCALE GENOMIC DNA]</scope>
    <source>
        <strain evidence="11">NBRC 102666 / KCTC 22515 / FYK2301M01</strain>
    </source>
</reference>
<dbReference type="KEGG" id="phm:PSMK_28530"/>
<dbReference type="GO" id="GO:0005886">
    <property type="term" value="C:plasma membrane"/>
    <property type="evidence" value="ECO:0007669"/>
    <property type="project" value="UniProtKB-SubCell"/>
</dbReference>
<dbReference type="EMBL" id="AP012338">
    <property type="protein sequence ID" value="BAM05012.1"/>
    <property type="molecule type" value="Genomic_DNA"/>
</dbReference>
<evidence type="ECO:0000256" key="1">
    <source>
        <dbReference type="ARBA" id="ARBA00004429"/>
    </source>
</evidence>
<feature type="transmembrane region" description="Helical" evidence="8">
    <location>
        <begin position="12"/>
        <end position="29"/>
    </location>
</feature>
<keyword evidence="5 8" id="KW-0812">Transmembrane</keyword>
<feature type="transmembrane region" description="Helical" evidence="8">
    <location>
        <begin position="287"/>
        <end position="310"/>
    </location>
</feature>
<feature type="transmembrane region" description="Helical" evidence="8">
    <location>
        <begin position="76"/>
        <end position="104"/>
    </location>
</feature>
<comment type="subcellular location">
    <subcellularLocation>
        <location evidence="1">Cell inner membrane</location>
        <topology evidence="1">Multi-pass membrane protein</topology>
    </subcellularLocation>
</comment>
<gene>
    <name evidence="10" type="ordered locus">PSMK_28530</name>
</gene>
<feature type="domain" description="Major facilitator superfamily (MFS) profile" evidence="9">
    <location>
        <begin position="226"/>
        <end position="411"/>
    </location>
</feature>
<feature type="transmembrane region" description="Helical" evidence="8">
    <location>
        <begin position="379"/>
        <end position="399"/>
    </location>
</feature>
<dbReference type="HOGENOM" id="CLU_703871_0_0_0"/>
<evidence type="ECO:0000256" key="6">
    <source>
        <dbReference type="ARBA" id="ARBA00022989"/>
    </source>
</evidence>
<evidence type="ECO:0000256" key="4">
    <source>
        <dbReference type="ARBA" id="ARBA00022519"/>
    </source>
</evidence>
<dbReference type="InterPro" id="IPR024989">
    <property type="entry name" value="MFS_assoc_dom"/>
</dbReference>